<keyword evidence="6 9" id="KW-1133">Transmembrane helix</keyword>
<evidence type="ECO:0000256" key="4">
    <source>
        <dbReference type="ARBA" id="ARBA00022519"/>
    </source>
</evidence>
<comment type="subcellular location">
    <subcellularLocation>
        <location evidence="1">Cell membrane</location>
        <topology evidence="1">Multi-pass membrane protein</topology>
    </subcellularLocation>
</comment>
<feature type="transmembrane region" description="Helical" evidence="9">
    <location>
        <begin position="308"/>
        <end position="328"/>
    </location>
</feature>
<feature type="transmembrane region" description="Helical" evidence="9">
    <location>
        <begin position="109"/>
        <end position="131"/>
    </location>
</feature>
<feature type="transmembrane region" description="Helical" evidence="9">
    <location>
        <begin position="30"/>
        <end position="49"/>
    </location>
</feature>
<dbReference type="CDD" id="cd06579">
    <property type="entry name" value="TM_PBP1_transp_AraH_like"/>
    <property type="match status" value="1"/>
</dbReference>
<feature type="compositionally biased region" description="Low complexity" evidence="8">
    <location>
        <begin position="1"/>
        <end position="17"/>
    </location>
</feature>
<comment type="caution">
    <text evidence="10">The sequence shown here is derived from an EMBL/GenBank/DDBJ whole genome shotgun (WGS) entry which is preliminary data.</text>
</comment>
<evidence type="ECO:0000313" key="11">
    <source>
        <dbReference type="Proteomes" id="UP000664382"/>
    </source>
</evidence>
<protein>
    <submittedName>
        <fullName evidence="10">ABC transporter permease</fullName>
    </submittedName>
</protein>
<keyword evidence="4" id="KW-0997">Cell inner membrane</keyword>
<dbReference type="RefSeq" id="WP_208095198.1">
    <property type="nucleotide sequence ID" value="NZ_JAGDYM010000003.1"/>
</dbReference>
<evidence type="ECO:0000256" key="8">
    <source>
        <dbReference type="SAM" id="MobiDB-lite"/>
    </source>
</evidence>
<dbReference type="PANTHER" id="PTHR32196:SF21">
    <property type="entry name" value="ABC TRANSPORTER PERMEASE PROTEIN YPHD-RELATED"/>
    <property type="match status" value="1"/>
</dbReference>
<evidence type="ECO:0000256" key="7">
    <source>
        <dbReference type="ARBA" id="ARBA00023136"/>
    </source>
</evidence>
<feature type="region of interest" description="Disordered" evidence="8">
    <location>
        <begin position="1"/>
        <end position="24"/>
    </location>
</feature>
<proteinExistence type="predicted"/>
<dbReference type="GO" id="GO:0005886">
    <property type="term" value="C:plasma membrane"/>
    <property type="evidence" value="ECO:0007669"/>
    <property type="project" value="UniProtKB-SubCell"/>
</dbReference>
<evidence type="ECO:0000313" key="10">
    <source>
        <dbReference type="EMBL" id="MBO1900553.1"/>
    </source>
</evidence>
<feature type="transmembrane region" description="Helical" evidence="9">
    <location>
        <begin position="229"/>
        <end position="251"/>
    </location>
</feature>
<feature type="transmembrane region" description="Helical" evidence="9">
    <location>
        <begin position="143"/>
        <end position="165"/>
    </location>
</feature>
<feature type="transmembrane region" description="Helical" evidence="9">
    <location>
        <begin position="284"/>
        <end position="302"/>
    </location>
</feature>
<evidence type="ECO:0000256" key="9">
    <source>
        <dbReference type="SAM" id="Phobius"/>
    </source>
</evidence>
<dbReference type="PANTHER" id="PTHR32196">
    <property type="entry name" value="ABC TRANSPORTER PERMEASE PROTEIN YPHD-RELATED-RELATED"/>
    <property type="match status" value="1"/>
</dbReference>
<dbReference type="InterPro" id="IPR001851">
    <property type="entry name" value="ABC_transp_permease"/>
</dbReference>
<dbReference type="AlphaFoldDB" id="A0A939SAM2"/>
<keyword evidence="11" id="KW-1185">Reference proteome</keyword>
<evidence type="ECO:0000256" key="1">
    <source>
        <dbReference type="ARBA" id="ARBA00004651"/>
    </source>
</evidence>
<dbReference type="Proteomes" id="UP000664382">
    <property type="component" value="Unassembled WGS sequence"/>
</dbReference>
<gene>
    <name evidence="10" type="ORF">J4H92_01155</name>
</gene>
<organism evidence="10 11">
    <name type="scientific">Leucobacter weissii</name>
    <dbReference type="NCBI Taxonomy" id="1983706"/>
    <lineage>
        <taxon>Bacteria</taxon>
        <taxon>Bacillati</taxon>
        <taxon>Actinomycetota</taxon>
        <taxon>Actinomycetes</taxon>
        <taxon>Micrococcales</taxon>
        <taxon>Microbacteriaceae</taxon>
        <taxon>Leucobacter</taxon>
    </lineage>
</organism>
<dbReference type="Pfam" id="PF02653">
    <property type="entry name" value="BPD_transp_2"/>
    <property type="match status" value="1"/>
</dbReference>
<accession>A0A939SAM2</accession>
<name>A0A939SAM2_9MICO</name>
<feature type="transmembrane region" description="Helical" evidence="9">
    <location>
        <begin position="257"/>
        <end position="277"/>
    </location>
</feature>
<reference evidence="10" key="1">
    <citation type="submission" date="2021-03" db="EMBL/GenBank/DDBJ databases">
        <title>Leucobacter chromiisoli sp. nov., isolated from chromium-containing soil of chemical plant.</title>
        <authorList>
            <person name="Xu Z."/>
        </authorList>
    </citation>
    <scope>NUCLEOTIDE SEQUENCE</scope>
    <source>
        <strain evidence="10">S27</strain>
    </source>
</reference>
<sequence>MSTEQTHAPTAAAQAAEAPPPSGRRRWNPANWVLVLILLGLFLLCLAAIPQFRSWGLIAGMLNSQSIILLLALVATVVLRSGGFDLSIAQTMVASAAVTIVLSKAGLPLFASMLVALLLGLAVGALNAFLVVRVGVDSFVTTLGSYSALAGFCYFVTGSSIISGAPAELVGVVRAPILGIPAAAWFAWGLAVVLWYVYEKTPLGRYLLFIGGNPAAARLAGIRVERIRVGAYLASGVLAALVGQVFLGWFGSVDPGVGAQFMLQPLAAAFLGTTAMVLGRFNAFGTLIAVYLLIVGITGLQVLGAPTWVTNVFYGVALMVAVTAAKIADRRRRRAS</sequence>
<dbReference type="GO" id="GO:0022857">
    <property type="term" value="F:transmembrane transporter activity"/>
    <property type="evidence" value="ECO:0007669"/>
    <property type="project" value="InterPro"/>
</dbReference>
<keyword evidence="7 9" id="KW-0472">Membrane</keyword>
<feature type="transmembrane region" description="Helical" evidence="9">
    <location>
        <begin position="86"/>
        <end position="103"/>
    </location>
</feature>
<dbReference type="EMBL" id="JAGDYM010000003">
    <property type="protein sequence ID" value="MBO1900553.1"/>
    <property type="molecule type" value="Genomic_DNA"/>
</dbReference>
<evidence type="ECO:0000256" key="3">
    <source>
        <dbReference type="ARBA" id="ARBA00022475"/>
    </source>
</evidence>
<feature type="transmembrane region" description="Helical" evidence="9">
    <location>
        <begin position="55"/>
        <end position="79"/>
    </location>
</feature>
<keyword evidence="2" id="KW-0813">Transport</keyword>
<feature type="transmembrane region" description="Helical" evidence="9">
    <location>
        <begin position="177"/>
        <end position="198"/>
    </location>
</feature>
<evidence type="ECO:0000256" key="2">
    <source>
        <dbReference type="ARBA" id="ARBA00022448"/>
    </source>
</evidence>
<keyword evidence="3" id="KW-1003">Cell membrane</keyword>
<evidence type="ECO:0000256" key="5">
    <source>
        <dbReference type="ARBA" id="ARBA00022692"/>
    </source>
</evidence>
<evidence type="ECO:0000256" key="6">
    <source>
        <dbReference type="ARBA" id="ARBA00022989"/>
    </source>
</evidence>
<keyword evidence="5 9" id="KW-0812">Transmembrane</keyword>